<sequence>MIFSNFLELIDNLNENLHFYIRIEQQTFPLSKITVAHNEFLANPGKRSMTKKQIVQLFGKMHQRGLTLRIDNDGQKLPVYGLQISIEKGTATLM</sequence>
<comment type="caution">
    <text evidence="1">The sequence shown here is derived from an EMBL/GenBank/DDBJ whole genome shotgun (WGS) entry which is preliminary data.</text>
</comment>
<dbReference type="PATRIC" id="fig|585524.9.peg.694"/>
<dbReference type="OrthoDB" id="2323404at2"/>
<evidence type="ECO:0000313" key="1">
    <source>
        <dbReference type="EMBL" id="EFG54759.1"/>
    </source>
</evidence>
<dbReference type="AlphaFoldDB" id="D4YVG3"/>
<proteinExistence type="predicted"/>
<dbReference type="EMBL" id="ADNY01000066">
    <property type="protein sequence ID" value="EFG54759.1"/>
    <property type="molecule type" value="Genomic_DNA"/>
</dbReference>
<dbReference type="eggNOG" id="ENOG5030AB1">
    <property type="taxonomic scope" value="Bacteria"/>
</dbReference>
<accession>D4YVG3</accession>
<gene>
    <name evidence="1" type="ORF">HMPREF0493_1524</name>
</gene>
<protein>
    <submittedName>
        <fullName evidence="1">Uncharacterized protein</fullName>
    </submittedName>
</protein>
<organism evidence="1 2">
    <name type="scientific">Lactobacillus amylolyticus DSM 11664</name>
    <dbReference type="NCBI Taxonomy" id="585524"/>
    <lineage>
        <taxon>Bacteria</taxon>
        <taxon>Bacillati</taxon>
        <taxon>Bacillota</taxon>
        <taxon>Bacilli</taxon>
        <taxon>Lactobacillales</taxon>
        <taxon>Lactobacillaceae</taxon>
        <taxon>Lactobacillus</taxon>
    </lineage>
</organism>
<dbReference type="RefSeq" id="WP_006352673.1">
    <property type="nucleotide sequence ID" value="NZ_ADNY01000066.1"/>
</dbReference>
<reference evidence="1 2" key="1">
    <citation type="submission" date="2010-04" db="EMBL/GenBank/DDBJ databases">
        <authorList>
            <person name="Muzny D."/>
            <person name="Qin X."/>
            <person name="Deng J."/>
            <person name="Jiang H."/>
            <person name="Liu Y."/>
            <person name="Qu J."/>
            <person name="Song X.-Z."/>
            <person name="Zhang L."/>
            <person name="Thornton R."/>
            <person name="Coyle M."/>
            <person name="Francisco L."/>
            <person name="Jackson L."/>
            <person name="Javaid M."/>
            <person name="Korchina V."/>
            <person name="Kovar C."/>
            <person name="Mata R."/>
            <person name="Mathew T."/>
            <person name="Ngo R."/>
            <person name="Nguyen L."/>
            <person name="Nguyen N."/>
            <person name="Okwuonu G."/>
            <person name="Ongeri F."/>
            <person name="Pham C."/>
            <person name="Simmons D."/>
            <person name="Wilczek-Boney K."/>
            <person name="Hale W."/>
            <person name="Jakkamsetti A."/>
            <person name="Pham P."/>
            <person name="Ruth R."/>
            <person name="San Lucas F."/>
            <person name="Warren J."/>
            <person name="Zhang J."/>
            <person name="Zhao Z."/>
            <person name="Zhou C."/>
            <person name="Zhu D."/>
            <person name="Lee S."/>
            <person name="Bess C."/>
            <person name="Blankenburg K."/>
            <person name="Forbes L."/>
            <person name="Fu Q."/>
            <person name="Gubbala S."/>
            <person name="Hirani K."/>
            <person name="Jayaseelan J.C."/>
            <person name="Lara F."/>
            <person name="Munidasa M."/>
            <person name="Palculict T."/>
            <person name="Patil S."/>
            <person name="Pu L.-L."/>
            <person name="Saada N."/>
            <person name="Tang L."/>
            <person name="Weissenberger G."/>
            <person name="Zhu Y."/>
            <person name="Hemphill L."/>
            <person name="Shang Y."/>
            <person name="Youmans B."/>
            <person name="Ayvaz T."/>
            <person name="Ross M."/>
            <person name="Santibanez J."/>
            <person name="Aqrawi P."/>
            <person name="Gross S."/>
            <person name="Joshi V."/>
            <person name="Fowler G."/>
            <person name="Nazareth L."/>
            <person name="Reid J."/>
            <person name="Worley K."/>
            <person name="Petrosino J."/>
            <person name="Highlander S."/>
            <person name="Gibbs R."/>
        </authorList>
    </citation>
    <scope>NUCLEOTIDE SEQUENCE [LARGE SCALE GENOMIC DNA]</scope>
    <source>
        <strain evidence="1 2">DSM 11664</strain>
    </source>
</reference>
<evidence type="ECO:0000313" key="2">
    <source>
        <dbReference type="Proteomes" id="UP000004069"/>
    </source>
</evidence>
<keyword evidence="2" id="KW-1185">Reference proteome</keyword>
<name>D4YVG3_9LACO</name>
<dbReference type="Proteomes" id="UP000004069">
    <property type="component" value="Unassembled WGS sequence"/>
</dbReference>